<dbReference type="InterPro" id="IPR050134">
    <property type="entry name" value="NAD-dep_sirtuin_deacylases"/>
</dbReference>
<dbReference type="InterPro" id="IPR026590">
    <property type="entry name" value="Ssirtuin_cat_dom"/>
</dbReference>
<evidence type="ECO:0000313" key="6">
    <source>
        <dbReference type="EMBL" id="MBS4538651.1"/>
    </source>
</evidence>
<comment type="caution">
    <text evidence="6">The sequence shown here is derived from an EMBL/GenBank/DDBJ whole genome shotgun (WGS) entry which is preliminary data.</text>
</comment>
<feature type="active site" description="Proton acceptor" evidence="4">
    <location>
        <position position="94"/>
    </location>
</feature>
<proteinExistence type="predicted"/>
<dbReference type="EMBL" id="WSFT01000036">
    <property type="protein sequence ID" value="MBS4538651.1"/>
    <property type="molecule type" value="Genomic_DNA"/>
</dbReference>
<keyword evidence="7" id="KW-1185">Reference proteome</keyword>
<sequence length="199" mass="22566">MYRLIAITGAGISKASNIPTFIEKGDLRDKLSREYFNKSPKKFYQALTEMKKAIDIAKPNDGHKALAEYNIPIITMNIDGLHGKAGSKNVLEVHGNLDFVYCRKCNIKYQFNQIFKEIVCEKCNEVLDTNVVLYGDSIRDYDKAIDLVLSSNRVLVIGTSFYTSTVNYLVSVAKSKQIPIDIINELAETEVRKYLEKKL</sequence>
<dbReference type="GO" id="GO:0046872">
    <property type="term" value="F:metal ion binding"/>
    <property type="evidence" value="ECO:0007669"/>
    <property type="project" value="UniProtKB-KW"/>
</dbReference>
<name>A0A942UYH0_9FIRM</name>
<evidence type="ECO:0000256" key="4">
    <source>
        <dbReference type="PROSITE-ProRule" id="PRU00236"/>
    </source>
</evidence>
<dbReference type="InterPro" id="IPR029035">
    <property type="entry name" value="DHS-like_NAD/FAD-binding_dom"/>
</dbReference>
<keyword evidence="3" id="KW-0520">NAD</keyword>
<feature type="binding site" evidence="4">
    <location>
        <position position="105"/>
    </location>
    <ligand>
        <name>Zn(2+)</name>
        <dbReference type="ChEBI" id="CHEBI:29105"/>
    </ligand>
</feature>
<feature type="domain" description="Deacetylase sirtuin-type" evidence="5">
    <location>
        <begin position="1"/>
        <end position="199"/>
    </location>
</feature>
<feature type="binding site" evidence="4">
    <location>
        <position position="123"/>
    </location>
    <ligand>
        <name>Zn(2+)</name>
        <dbReference type="ChEBI" id="CHEBI:29105"/>
    </ligand>
</feature>
<dbReference type="Pfam" id="PF02146">
    <property type="entry name" value="SIR2"/>
    <property type="match status" value="1"/>
</dbReference>
<dbReference type="SUPFAM" id="SSF52467">
    <property type="entry name" value="DHS-like NAD/FAD-binding domain"/>
    <property type="match status" value="1"/>
</dbReference>
<evidence type="ECO:0000256" key="1">
    <source>
        <dbReference type="ARBA" id="ARBA00012928"/>
    </source>
</evidence>
<dbReference type="Proteomes" id="UP000724672">
    <property type="component" value="Unassembled WGS sequence"/>
</dbReference>
<dbReference type="GO" id="GO:0017136">
    <property type="term" value="F:histone deacetylase activity, NAD-dependent"/>
    <property type="evidence" value="ECO:0007669"/>
    <property type="project" value="TreeGrafter"/>
</dbReference>
<dbReference type="AlphaFoldDB" id="A0A942UYH0"/>
<dbReference type="EC" id="2.3.1.286" evidence="1"/>
<dbReference type="RefSeq" id="WP_203366571.1">
    <property type="nucleotide sequence ID" value="NZ_WSFT01000036.1"/>
</dbReference>
<feature type="binding site" evidence="4">
    <location>
        <position position="102"/>
    </location>
    <ligand>
        <name>Zn(2+)</name>
        <dbReference type="ChEBI" id="CHEBI:29105"/>
    </ligand>
</feature>
<keyword evidence="4" id="KW-0862">Zinc</keyword>
<reference evidence="6" key="1">
    <citation type="submission" date="2019-12" db="EMBL/GenBank/DDBJ databases">
        <title>Clostridiaceae gen. nov. sp. nov., isolated from sediment in Xinjiang, China.</title>
        <authorList>
            <person name="Zhang R."/>
        </authorList>
    </citation>
    <scope>NUCLEOTIDE SEQUENCE</scope>
    <source>
        <strain evidence="6">D2Q-11</strain>
    </source>
</reference>
<dbReference type="PANTHER" id="PTHR11085">
    <property type="entry name" value="NAD-DEPENDENT PROTEIN DEACYLASE SIRTUIN-5, MITOCHONDRIAL-RELATED"/>
    <property type="match status" value="1"/>
</dbReference>
<dbReference type="PROSITE" id="PS50305">
    <property type="entry name" value="SIRTUIN"/>
    <property type="match status" value="1"/>
</dbReference>
<dbReference type="GO" id="GO:0070403">
    <property type="term" value="F:NAD+ binding"/>
    <property type="evidence" value="ECO:0007669"/>
    <property type="project" value="InterPro"/>
</dbReference>
<dbReference type="InterPro" id="IPR003000">
    <property type="entry name" value="Sirtuin"/>
</dbReference>
<dbReference type="Gene3D" id="3.30.1600.10">
    <property type="entry name" value="SIR2/SIRT2 'Small Domain"/>
    <property type="match status" value="1"/>
</dbReference>
<gene>
    <name evidence="6" type="ORF">GOQ27_09255</name>
</gene>
<dbReference type="PANTHER" id="PTHR11085:SF10">
    <property type="entry name" value="NAD-DEPENDENT PROTEIN DEACYLASE SIRTUIN-5, MITOCHONDRIAL-RELATED"/>
    <property type="match status" value="1"/>
</dbReference>
<feature type="binding site" evidence="4">
    <location>
        <position position="120"/>
    </location>
    <ligand>
        <name>Zn(2+)</name>
        <dbReference type="ChEBI" id="CHEBI:29105"/>
    </ligand>
</feature>
<evidence type="ECO:0000256" key="2">
    <source>
        <dbReference type="ARBA" id="ARBA00022679"/>
    </source>
</evidence>
<dbReference type="InterPro" id="IPR026591">
    <property type="entry name" value="Sirtuin_cat_small_dom_sf"/>
</dbReference>
<evidence type="ECO:0000256" key="3">
    <source>
        <dbReference type="ARBA" id="ARBA00023027"/>
    </source>
</evidence>
<organism evidence="6 7">
    <name type="scientific">Anaeromonas frigoriresistens</name>
    <dbReference type="NCBI Taxonomy" id="2683708"/>
    <lineage>
        <taxon>Bacteria</taxon>
        <taxon>Bacillati</taxon>
        <taxon>Bacillota</taxon>
        <taxon>Tissierellia</taxon>
        <taxon>Tissierellales</taxon>
        <taxon>Thermohalobacteraceae</taxon>
        <taxon>Anaeromonas</taxon>
    </lineage>
</organism>
<evidence type="ECO:0000313" key="7">
    <source>
        <dbReference type="Proteomes" id="UP000724672"/>
    </source>
</evidence>
<keyword evidence="2" id="KW-0808">Transferase</keyword>
<accession>A0A942UYH0</accession>
<protein>
    <recommendedName>
        <fullName evidence="1">protein acetyllysine N-acetyltransferase</fullName>
        <ecNumber evidence="1">2.3.1.286</ecNumber>
    </recommendedName>
</protein>
<dbReference type="Gene3D" id="3.40.50.1220">
    <property type="entry name" value="TPP-binding domain"/>
    <property type="match status" value="1"/>
</dbReference>
<evidence type="ECO:0000259" key="5">
    <source>
        <dbReference type="PROSITE" id="PS50305"/>
    </source>
</evidence>
<keyword evidence="4" id="KW-0479">Metal-binding</keyword>